<sequence length="88" mass="10136">FSSSKLSEEQQSLMRALLESFRDMFVETSMTPARTDLMEFSIDTGTHPPIKQRLYRVSKAEGDVIEAEIQTYLELKFIRPSMSPCPFL</sequence>
<keyword evidence="2" id="KW-1185">Reference proteome</keyword>
<evidence type="ECO:0000313" key="2">
    <source>
        <dbReference type="Proteomes" id="UP000251314"/>
    </source>
</evidence>
<dbReference type="VEuPathDB" id="FungiDB:PC110_g21679"/>
<dbReference type="Proteomes" id="UP000251314">
    <property type="component" value="Unassembled WGS sequence"/>
</dbReference>
<accession>A0A329RB49</accession>
<feature type="non-terminal residue" evidence="1">
    <location>
        <position position="1"/>
    </location>
</feature>
<name>A0A329RB49_9STRA</name>
<protein>
    <submittedName>
        <fullName evidence="1">Uncharacterized protein</fullName>
    </submittedName>
</protein>
<dbReference type="OrthoDB" id="118339at2759"/>
<dbReference type="Gene3D" id="3.10.10.10">
    <property type="entry name" value="HIV Type 1 Reverse Transcriptase, subunit A, domain 1"/>
    <property type="match status" value="1"/>
</dbReference>
<gene>
    <name evidence="1" type="ORF">PC110_g21679</name>
</gene>
<dbReference type="SUPFAM" id="SSF56672">
    <property type="entry name" value="DNA/RNA polymerases"/>
    <property type="match status" value="1"/>
</dbReference>
<dbReference type="EMBL" id="MJFZ01001520">
    <property type="protein sequence ID" value="RAW21875.1"/>
    <property type="molecule type" value="Genomic_DNA"/>
</dbReference>
<dbReference type="InterPro" id="IPR043502">
    <property type="entry name" value="DNA/RNA_pol_sf"/>
</dbReference>
<dbReference type="AlphaFoldDB" id="A0A329RB49"/>
<reference evidence="1 2" key="1">
    <citation type="submission" date="2018-01" db="EMBL/GenBank/DDBJ databases">
        <title>Draft genome of the strawberry crown rot pathogen Phytophthora cactorum.</title>
        <authorList>
            <person name="Armitage A.D."/>
            <person name="Lysoe E."/>
            <person name="Nellist C.F."/>
            <person name="Harrison R.J."/>
            <person name="Brurberg M.B."/>
        </authorList>
    </citation>
    <scope>NUCLEOTIDE SEQUENCE [LARGE SCALE GENOMIC DNA]</scope>
    <source>
        <strain evidence="1 2">10300</strain>
    </source>
</reference>
<organism evidence="1 2">
    <name type="scientific">Phytophthora cactorum</name>
    <dbReference type="NCBI Taxonomy" id="29920"/>
    <lineage>
        <taxon>Eukaryota</taxon>
        <taxon>Sar</taxon>
        <taxon>Stramenopiles</taxon>
        <taxon>Oomycota</taxon>
        <taxon>Peronosporomycetes</taxon>
        <taxon>Peronosporales</taxon>
        <taxon>Peronosporaceae</taxon>
        <taxon>Phytophthora</taxon>
    </lineage>
</organism>
<evidence type="ECO:0000313" key="1">
    <source>
        <dbReference type="EMBL" id="RAW21875.1"/>
    </source>
</evidence>
<comment type="caution">
    <text evidence="1">The sequence shown here is derived from an EMBL/GenBank/DDBJ whole genome shotgun (WGS) entry which is preliminary data.</text>
</comment>
<proteinExistence type="predicted"/>
<dbReference type="STRING" id="29920.A0A329RB49"/>